<feature type="non-terminal residue" evidence="1">
    <location>
        <position position="1"/>
    </location>
</feature>
<name>A0A1A8SBA4_9TELE</name>
<proteinExistence type="predicted"/>
<dbReference type="EMBL" id="HAEI01012759">
    <property type="protein sequence ID" value="SBS15228.1"/>
    <property type="molecule type" value="Transcribed_RNA"/>
</dbReference>
<accession>A0A1A8SBA4</accession>
<protein>
    <submittedName>
        <fullName evidence="1">Uncharacterized protein</fullName>
    </submittedName>
</protein>
<reference evidence="1" key="2">
    <citation type="submission" date="2016-06" db="EMBL/GenBank/DDBJ databases">
        <title>The genome of a short-lived fish provides insights into sex chromosome evolution and the genetic control of aging.</title>
        <authorList>
            <person name="Reichwald K."/>
            <person name="Felder M."/>
            <person name="Petzold A."/>
            <person name="Koch P."/>
            <person name="Groth M."/>
            <person name="Platzer M."/>
        </authorList>
    </citation>
    <scope>NUCLEOTIDE SEQUENCE</scope>
    <source>
        <tissue evidence="1">Brain</tissue>
    </source>
</reference>
<organism evidence="1">
    <name type="scientific">Nothobranchius rachovii</name>
    <name type="common">bluefin notho</name>
    <dbReference type="NCBI Taxonomy" id="451742"/>
    <lineage>
        <taxon>Eukaryota</taxon>
        <taxon>Metazoa</taxon>
        <taxon>Chordata</taxon>
        <taxon>Craniata</taxon>
        <taxon>Vertebrata</taxon>
        <taxon>Euteleostomi</taxon>
        <taxon>Actinopterygii</taxon>
        <taxon>Neopterygii</taxon>
        <taxon>Teleostei</taxon>
        <taxon>Neoteleostei</taxon>
        <taxon>Acanthomorphata</taxon>
        <taxon>Ovalentaria</taxon>
        <taxon>Atherinomorphae</taxon>
        <taxon>Cyprinodontiformes</taxon>
        <taxon>Nothobranchiidae</taxon>
        <taxon>Nothobranchius</taxon>
    </lineage>
</organism>
<dbReference type="AlphaFoldDB" id="A0A1A8SBA4"/>
<gene>
    <name evidence="1" type="primary">BX000999.2</name>
</gene>
<evidence type="ECO:0000313" key="1">
    <source>
        <dbReference type="EMBL" id="SBS15228.1"/>
    </source>
</evidence>
<feature type="non-terminal residue" evidence="1">
    <location>
        <position position="54"/>
    </location>
</feature>
<reference evidence="1" key="1">
    <citation type="submission" date="2016-05" db="EMBL/GenBank/DDBJ databases">
        <authorList>
            <person name="Lavstsen T."/>
            <person name="Jespersen J.S."/>
        </authorList>
    </citation>
    <scope>NUCLEOTIDE SEQUENCE</scope>
    <source>
        <tissue evidence="1">Brain</tissue>
    </source>
</reference>
<sequence>GSLGCAGEGFELWSDFIIIQGPSVGRLDYFWLGSKCTSALTHWPLLLSERGTPY</sequence>